<feature type="domain" description="Competence protein CoiA-like N-terminal" evidence="1">
    <location>
        <begin position="13"/>
        <end position="51"/>
    </location>
</feature>
<proteinExistence type="predicted"/>
<protein>
    <recommendedName>
        <fullName evidence="1">Competence protein CoiA-like N-terminal domain-containing protein</fullName>
    </recommendedName>
</protein>
<name>A0A418XM46_9PSED</name>
<accession>A0A418XM46</accession>
<dbReference type="RefSeq" id="WP_119954101.1">
    <property type="nucleotide sequence ID" value="NZ_QYUR01000002.1"/>
</dbReference>
<dbReference type="InterPro" id="IPR057253">
    <property type="entry name" value="CoiA-like_N"/>
</dbReference>
<evidence type="ECO:0000313" key="3">
    <source>
        <dbReference type="Proteomes" id="UP000284021"/>
    </source>
</evidence>
<organism evidence="2 3">
    <name type="scientific">Pseudomonas cavernicola</name>
    <dbReference type="NCBI Taxonomy" id="2320866"/>
    <lineage>
        <taxon>Bacteria</taxon>
        <taxon>Pseudomonadati</taxon>
        <taxon>Pseudomonadota</taxon>
        <taxon>Gammaproteobacteria</taxon>
        <taxon>Pseudomonadales</taxon>
        <taxon>Pseudomonadaceae</taxon>
        <taxon>Pseudomonas</taxon>
    </lineage>
</organism>
<dbReference type="Pfam" id="PF25164">
    <property type="entry name" value="CoiA_N"/>
    <property type="match status" value="1"/>
</dbReference>
<reference evidence="2 3" key="1">
    <citation type="submission" date="2018-09" db="EMBL/GenBank/DDBJ databases">
        <authorList>
            <person name="Zhu H."/>
        </authorList>
    </citation>
    <scope>NUCLEOTIDE SEQUENCE [LARGE SCALE GENOMIC DNA]</scope>
    <source>
        <strain evidence="2 3">K1S02-6</strain>
    </source>
</reference>
<dbReference type="Proteomes" id="UP000284021">
    <property type="component" value="Unassembled WGS sequence"/>
</dbReference>
<evidence type="ECO:0000313" key="2">
    <source>
        <dbReference type="EMBL" id="RJG13548.1"/>
    </source>
</evidence>
<dbReference type="AlphaFoldDB" id="A0A418XM46"/>
<keyword evidence="3" id="KW-1185">Reference proteome</keyword>
<sequence>MFLAQTPDGRRITATRDEDGFCPSCQEVLTAKLGDVYVWHWAHKPGRSCDYRRSATFWQYSWMSFYHACGSWDIEIRVDGYDFDGINREKKLALKLATKLDWLEEFVGQLRRLG</sequence>
<dbReference type="OrthoDB" id="9134102at2"/>
<comment type="caution">
    <text evidence="2">The sequence shown here is derived from an EMBL/GenBank/DDBJ whole genome shotgun (WGS) entry which is preliminary data.</text>
</comment>
<gene>
    <name evidence="2" type="ORF">D3879_09995</name>
</gene>
<dbReference type="EMBL" id="QYUR01000002">
    <property type="protein sequence ID" value="RJG13548.1"/>
    <property type="molecule type" value="Genomic_DNA"/>
</dbReference>
<evidence type="ECO:0000259" key="1">
    <source>
        <dbReference type="Pfam" id="PF25164"/>
    </source>
</evidence>